<evidence type="ECO:0000313" key="3">
    <source>
        <dbReference type="EMBL" id="SDI31474.1"/>
    </source>
</evidence>
<accession>A0A1G8JJM8</accession>
<name>A0A1G8JJM8_9BURK</name>
<feature type="chain" id="PRO_5011735783" description="DUF4148 domain-containing protein" evidence="2">
    <location>
        <begin position="23"/>
        <end position="104"/>
    </location>
</feature>
<dbReference type="RefSeq" id="WP_090692196.1">
    <property type="nucleotide sequence ID" value="NZ_CADERL010000011.1"/>
</dbReference>
<evidence type="ECO:0000313" key="4">
    <source>
        <dbReference type="Proteomes" id="UP000199706"/>
    </source>
</evidence>
<dbReference type="EMBL" id="FNCJ01000020">
    <property type="protein sequence ID" value="SDI31474.1"/>
    <property type="molecule type" value="Genomic_DNA"/>
</dbReference>
<feature type="compositionally biased region" description="Polar residues" evidence="1">
    <location>
        <begin position="84"/>
        <end position="93"/>
    </location>
</feature>
<organism evidence="3 4">
    <name type="scientific">Paraburkholderia phenazinium</name>
    <dbReference type="NCBI Taxonomy" id="60549"/>
    <lineage>
        <taxon>Bacteria</taxon>
        <taxon>Pseudomonadati</taxon>
        <taxon>Pseudomonadota</taxon>
        <taxon>Betaproteobacteria</taxon>
        <taxon>Burkholderiales</taxon>
        <taxon>Burkholderiaceae</taxon>
        <taxon>Paraburkholderia</taxon>
    </lineage>
</organism>
<reference evidence="3 4" key="1">
    <citation type="submission" date="2016-10" db="EMBL/GenBank/DDBJ databases">
        <authorList>
            <person name="de Groot N.N."/>
        </authorList>
    </citation>
    <scope>NUCLEOTIDE SEQUENCE [LARGE SCALE GENOMIC DNA]</scope>
    <source>
        <strain evidence="3 4">LMG 2247</strain>
    </source>
</reference>
<keyword evidence="2" id="KW-0732">Signal</keyword>
<evidence type="ECO:0000256" key="1">
    <source>
        <dbReference type="SAM" id="MobiDB-lite"/>
    </source>
</evidence>
<dbReference type="OrthoDB" id="9112560at2"/>
<dbReference type="Pfam" id="PF13663">
    <property type="entry name" value="DUF4148"/>
    <property type="match status" value="1"/>
</dbReference>
<gene>
    <name evidence="3" type="ORF">SAMN05216466_120130</name>
</gene>
<sequence length="104" mass="10837">MKTLAYAIAAVSLLAVPVASFAQSTNEPVTRAQVREQLIEIEQAGYNPGATSDYNYPAAIQAAEARVAARKQAEGSGYGPAMNGSEQSGQQGMQPGMIPENAAH</sequence>
<dbReference type="Proteomes" id="UP000199706">
    <property type="component" value="Unassembled WGS sequence"/>
</dbReference>
<dbReference type="InterPro" id="IPR025421">
    <property type="entry name" value="DUF4148"/>
</dbReference>
<evidence type="ECO:0000256" key="2">
    <source>
        <dbReference type="SAM" id="SignalP"/>
    </source>
</evidence>
<feature type="region of interest" description="Disordered" evidence="1">
    <location>
        <begin position="71"/>
        <end position="104"/>
    </location>
</feature>
<dbReference type="AlphaFoldDB" id="A0A1G8JJM8"/>
<evidence type="ECO:0008006" key="5">
    <source>
        <dbReference type="Google" id="ProtNLM"/>
    </source>
</evidence>
<feature type="signal peptide" evidence="2">
    <location>
        <begin position="1"/>
        <end position="22"/>
    </location>
</feature>
<proteinExistence type="predicted"/>
<protein>
    <recommendedName>
        <fullName evidence="5">DUF4148 domain-containing protein</fullName>
    </recommendedName>
</protein>